<dbReference type="AlphaFoldDB" id="A0AAQ3RX35"/>
<protein>
    <submittedName>
        <fullName evidence="1">Uncharacterized protein</fullName>
    </submittedName>
</protein>
<gene>
    <name evidence="1" type="ORF">V8G54_020787</name>
</gene>
<evidence type="ECO:0000313" key="2">
    <source>
        <dbReference type="Proteomes" id="UP001374535"/>
    </source>
</evidence>
<name>A0AAQ3RX35_VIGMU</name>
<sequence length="119" mass="13573">MIHDIHNVGLQCSICSLRLIQHSLNPKPSPFELICQTIPHFGCENSTCSLLILFHFHRILSHQLHPPAPSSRLNLVYPFPVLTLMQLLEMVDKLVISIKLSPTNPTTIRFIWLDDTLVL</sequence>
<proteinExistence type="predicted"/>
<reference evidence="1 2" key="1">
    <citation type="journal article" date="2023" name="Life. Sci Alliance">
        <title>Evolutionary insights into 3D genome organization and epigenetic landscape of Vigna mungo.</title>
        <authorList>
            <person name="Junaid A."/>
            <person name="Singh B."/>
            <person name="Bhatia S."/>
        </authorList>
    </citation>
    <scope>NUCLEOTIDE SEQUENCE [LARGE SCALE GENOMIC DNA]</scope>
    <source>
        <strain evidence="1">Urdbean</strain>
    </source>
</reference>
<keyword evidence="2" id="KW-1185">Reference proteome</keyword>
<organism evidence="1 2">
    <name type="scientific">Vigna mungo</name>
    <name type="common">Black gram</name>
    <name type="synonym">Phaseolus mungo</name>
    <dbReference type="NCBI Taxonomy" id="3915"/>
    <lineage>
        <taxon>Eukaryota</taxon>
        <taxon>Viridiplantae</taxon>
        <taxon>Streptophyta</taxon>
        <taxon>Embryophyta</taxon>
        <taxon>Tracheophyta</taxon>
        <taxon>Spermatophyta</taxon>
        <taxon>Magnoliopsida</taxon>
        <taxon>eudicotyledons</taxon>
        <taxon>Gunneridae</taxon>
        <taxon>Pentapetalae</taxon>
        <taxon>rosids</taxon>
        <taxon>fabids</taxon>
        <taxon>Fabales</taxon>
        <taxon>Fabaceae</taxon>
        <taxon>Papilionoideae</taxon>
        <taxon>50 kb inversion clade</taxon>
        <taxon>NPAAA clade</taxon>
        <taxon>indigoferoid/millettioid clade</taxon>
        <taxon>Phaseoleae</taxon>
        <taxon>Vigna</taxon>
    </lineage>
</organism>
<dbReference type="EMBL" id="CP144695">
    <property type="protein sequence ID" value="WVZ07441.1"/>
    <property type="molecule type" value="Genomic_DNA"/>
</dbReference>
<evidence type="ECO:0000313" key="1">
    <source>
        <dbReference type="EMBL" id="WVZ07441.1"/>
    </source>
</evidence>
<dbReference type="Proteomes" id="UP001374535">
    <property type="component" value="Chromosome 6"/>
</dbReference>
<accession>A0AAQ3RX35</accession>